<dbReference type="PANTHER" id="PTHR34047:SF8">
    <property type="entry name" value="PROTEIN YKFC"/>
    <property type="match status" value="1"/>
</dbReference>
<dbReference type="OrthoDB" id="9788687at2"/>
<feature type="domain" description="Reverse transcriptase" evidence="1">
    <location>
        <begin position="81"/>
        <end position="313"/>
    </location>
</feature>
<keyword evidence="2" id="KW-0808">Transferase</keyword>
<dbReference type="Pfam" id="PF00078">
    <property type="entry name" value="RVT_1"/>
    <property type="match status" value="1"/>
</dbReference>
<organism evidence="2 3">
    <name type="scientific">Pelosinus propionicus DSM 13327</name>
    <dbReference type="NCBI Taxonomy" id="1123291"/>
    <lineage>
        <taxon>Bacteria</taxon>
        <taxon>Bacillati</taxon>
        <taxon>Bacillota</taxon>
        <taxon>Negativicutes</taxon>
        <taxon>Selenomonadales</taxon>
        <taxon>Sporomusaceae</taxon>
        <taxon>Pelosinus</taxon>
    </lineage>
</organism>
<keyword evidence="2" id="KW-0695">RNA-directed DNA polymerase</keyword>
<gene>
    <name evidence="2" type="ORF">SAMN04490355_11212</name>
</gene>
<dbReference type="InterPro" id="IPR000477">
    <property type="entry name" value="RT_dom"/>
</dbReference>
<keyword evidence="3" id="KW-1185">Reference proteome</keyword>
<dbReference type="CDD" id="cd01651">
    <property type="entry name" value="RT_G2_intron"/>
    <property type="match status" value="1"/>
</dbReference>
<dbReference type="InterPro" id="IPR043502">
    <property type="entry name" value="DNA/RNA_pol_sf"/>
</dbReference>
<dbReference type="InterPro" id="IPR051083">
    <property type="entry name" value="GrpII_Intron_Splice-Mob/Def"/>
</dbReference>
<dbReference type="InterPro" id="IPR030931">
    <property type="entry name" value="Group_II_RT_mat"/>
</dbReference>
<dbReference type="NCBIfam" id="TIGR04416">
    <property type="entry name" value="group_II_RT_mat"/>
    <property type="match status" value="1"/>
</dbReference>
<accession>A0A1I4QQA8</accession>
<dbReference type="RefSeq" id="WP_090945005.1">
    <property type="nucleotide sequence ID" value="NZ_FOTS01000121.1"/>
</dbReference>
<proteinExistence type="predicted"/>
<reference evidence="3" key="1">
    <citation type="submission" date="2016-10" db="EMBL/GenBank/DDBJ databases">
        <authorList>
            <person name="Varghese N."/>
            <person name="Submissions S."/>
        </authorList>
    </citation>
    <scope>NUCLEOTIDE SEQUENCE [LARGE SCALE GENOMIC DNA]</scope>
    <source>
        <strain evidence="3">DSM 13327</strain>
    </source>
</reference>
<dbReference type="EMBL" id="FOTS01000121">
    <property type="protein sequence ID" value="SFM42272.1"/>
    <property type="molecule type" value="Genomic_DNA"/>
</dbReference>
<evidence type="ECO:0000313" key="2">
    <source>
        <dbReference type="EMBL" id="SFM42272.1"/>
    </source>
</evidence>
<dbReference type="AlphaFoldDB" id="A0A1I4QQA8"/>
<dbReference type="Proteomes" id="UP000199520">
    <property type="component" value="Unassembled WGS sequence"/>
</dbReference>
<protein>
    <submittedName>
        <fullName evidence="2">Group II intron reverse transcriptase/maturase</fullName>
    </submittedName>
</protein>
<keyword evidence="2" id="KW-0548">Nucleotidyltransferase</keyword>
<name>A0A1I4QQA8_9FIRM</name>
<evidence type="ECO:0000259" key="1">
    <source>
        <dbReference type="PROSITE" id="PS50878"/>
    </source>
</evidence>
<feature type="non-terminal residue" evidence="2">
    <location>
        <position position="313"/>
    </location>
</feature>
<sequence>MNALKANNTIEKARQLQRKLYLAAKRNNKRKFHALYDKVYREDILREAWKRVRANGGTGGIDGISIEAVELYGVGKLLGEIQETLRQGQYRPQPVKRVHIPKADGTKRPLGIPTIRDRIVQMAVKMVIEPVYEADFKESSYGFRPKRNAHQALEEIRKACDKKEIWVIDADIKGYFDAINHDKLMKLVEMRVNDRRILKLLRQWLEAGIMQEDGYQASEKGSPQGGVISPLLANIYLHYLDSMWEKYGTHLGKLVRYADDFVIICRLKKGAEQALKLVGAIIERLELTLHPEKTKLVSMWGGKEGFDFLGMHH</sequence>
<dbReference type="PANTHER" id="PTHR34047">
    <property type="entry name" value="NUCLEAR INTRON MATURASE 1, MITOCHONDRIAL-RELATED"/>
    <property type="match status" value="1"/>
</dbReference>
<evidence type="ECO:0000313" key="3">
    <source>
        <dbReference type="Proteomes" id="UP000199520"/>
    </source>
</evidence>
<dbReference type="STRING" id="1123291.SAMN04490355_11212"/>
<dbReference type="PROSITE" id="PS50878">
    <property type="entry name" value="RT_POL"/>
    <property type="match status" value="1"/>
</dbReference>
<dbReference type="GO" id="GO:0003964">
    <property type="term" value="F:RNA-directed DNA polymerase activity"/>
    <property type="evidence" value="ECO:0007669"/>
    <property type="project" value="UniProtKB-KW"/>
</dbReference>
<dbReference type="SUPFAM" id="SSF56672">
    <property type="entry name" value="DNA/RNA polymerases"/>
    <property type="match status" value="1"/>
</dbReference>